<accession>A0A6J7X040</accession>
<evidence type="ECO:0000313" key="1">
    <source>
        <dbReference type="EMBL" id="CAB5222498.1"/>
    </source>
</evidence>
<gene>
    <name evidence="1" type="ORF">UFOVP367_19</name>
</gene>
<protein>
    <submittedName>
        <fullName evidence="1">Uncharacterized protein</fullName>
    </submittedName>
</protein>
<name>A0A6J7X040_9CAUD</name>
<reference evidence="1" key="1">
    <citation type="submission" date="2020-05" db="EMBL/GenBank/DDBJ databases">
        <authorList>
            <person name="Chiriac C."/>
            <person name="Salcher M."/>
            <person name="Ghai R."/>
            <person name="Kavagutti S V."/>
        </authorList>
    </citation>
    <scope>NUCLEOTIDE SEQUENCE</scope>
</reference>
<sequence>MVSVIESYDESKVKELEFRITAQETRTLKAIELAYEANGSAKETSALARGSQREVEAALTSVRSEVKAQVEGLNQQMKALNKAMTNPIGN</sequence>
<proteinExistence type="predicted"/>
<organism evidence="1">
    <name type="scientific">uncultured Caudovirales phage</name>
    <dbReference type="NCBI Taxonomy" id="2100421"/>
    <lineage>
        <taxon>Viruses</taxon>
        <taxon>Duplodnaviria</taxon>
        <taxon>Heunggongvirae</taxon>
        <taxon>Uroviricota</taxon>
        <taxon>Caudoviricetes</taxon>
        <taxon>Peduoviridae</taxon>
        <taxon>Maltschvirus</taxon>
        <taxon>Maltschvirus maltsch</taxon>
    </lineage>
</organism>
<dbReference type="EMBL" id="LR798310">
    <property type="protein sequence ID" value="CAB5222498.1"/>
    <property type="molecule type" value="Genomic_DNA"/>
</dbReference>